<evidence type="ECO:0000313" key="2">
    <source>
        <dbReference type="Proteomes" id="UP000187209"/>
    </source>
</evidence>
<dbReference type="EMBL" id="MPUH01000712">
    <property type="protein sequence ID" value="OMJ75066.1"/>
    <property type="molecule type" value="Genomic_DNA"/>
</dbReference>
<keyword evidence="2" id="KW-1185">Reference proteome</keyword>
<reference evidence="1 2" key="1">
    <citation type="submission" date="2016-11" db="EMBL/GenBank/DDBJ databases">
        <title>The macronuclear genome of Stentor coeruleus: a giant cell with tiny introns.</title>
        <authorList>
            <person name="Slabodnick M."/>
            <person name="Ruby J.G."/>
            <person name="Reiff S.B."/>
            <person name="Swart E.C."/>
            <person name="Gosai S."/>
            <person name="Prabakaran S."/>
            <person name="Witkowska E."/>
            <person name="Larue G.E."/>
            <person name="Fisher S."/>
            <person name="Freeman R.M."/>
            <person name="Gunawardena J."/>
            <person name="Chu W."/>
            <person name="Stover N.A."/>
            <person name="Gregory B.D."/>
            <person name="Nowacki M."/>
            <person name="Derisi J."/>
            <person name="Roy S.W."/>
            <person name="Marshall W.F."/>
            <person name="Sood P."/>
        </authorList>
    </citation>
    <scope>NUCLEOTIDE SEQUENCE [LARGE SCALE GENOMIC DNA]</scope>
    <source>
        <strain evidence="1">WM001</strain>
    </source>
</reference>
<evidence type="ECO:0000313" key="1">
    <source>
        <dbReference type="EMBL" id="OMJ75066.1"/>
    </source>
</evidence>
<sequence length="73" mass="8207">MQKLQPIVNGILEEQQKRFLGEIDIRIFSGDYCAWLDFTTAGQAVIEEPQIKTFHIFTPGSIRSKGTASLPLI</sequence>
<name>A0A1R2BE90_9CILI</name>
<dbReference type="Proteomes" id="UP000187209">
    <property type="component" value="Unassembled WGS sequence"/>
</dbReference>
<protein>
    <submittedName>
        <fullName evidence="1">Uncharacterized protein</fullName>
    </submittedName>
</protein>
<gene>
    <name evidence="1" type="ORF">SteCoe_25877</name>
</gene>
<proteinExistence type="predicted"/>
<accession>A0A1R2BE90</accession>
<comment type="caution">
    <text evidence="1">The sequence shown here is derived from an EMBL/GenBank/DDBJ whole genome shotgun (WGS) entry which is preliminary data.</text>
</comment>
<organism evidence="1 2">
    <name type="scientific">Stentor coeruleus</name>
    <dbReference type="NCBI Taxonomy" id="5963"/>
    <lineage>
        <taxon>Eukaryota</taxon>
        <taxon>Sar</taxon>
        <taxon>Alveolata</taxon>
        <taxon>Ciliophora</taxon>
        <taxon>Postciliodesmatophora</taxon>
        <taxon>Heterotrichea</taxon>
        <taxon>Heterotrichida</taxon>
        <taxon>Stentoridae</taxon>
        <taxon>Stentor</taxon>
    </lineage>
</organism>
<dbReference type="AlphaFoldDB" id="A0A1R2BE90"/>